<dbReference type="GO" id="GO:0048513">
    <property type="term" value="P:animal organ development"/>
    <property type="evidence" value="ECO:0007669"/>
    <property type="project" value="UniProtKB-ARBA"/>
</dbReference>
<proteinExistence type="inferred from homology"/>
<dbReference type="InterPro" id="IPR028435">
    <property type="entry name" value="Plakophilin/d_Catenin"/>
</dbReference>
<feature type="repeat" description="ARM" evidence="6">
    <location>
        <begin position="763"/>
        <end position="800"/>
    </location>
</feature>
<dbReference type="GO" id="GO:0005912">
    <property type="term" value="C:adherens junction"/>
    <property type="evidence" value="ECO:0007669"/>
    <property type="project" value="TreeGrafter"/>
</dbReference>
<evidence type="ECO:0000313" key="9">
    <source>
        <dbReference type="Proteomes" id="UP000316079"/>
    </source>
</evidence>
<dbReference type="OrthoDB" id="3245100at2759"/>
<dbReference type="InterPro" id="IPR011989">
    <property type="entry name" value="ARM-like"/>
</dbReference>
<evidence type="ECO:0000313" key="8">
    <source>
        <dbReference type="EMBL" id="TRY80219.1"/>
    </source>
</evidence>
<dbReference type="AlphaFoldDB" id="A0A553PRA9"/>
<dbReference type="Pfam" id="PF00514">
    <property type="entry name" value="Arm"/>
    <property type="match status" value="4"/>
</dbReference>
<keyword evidence="5" id="KW-0965">Cell junction</keyword>
<reference evidence="8 9" key="1">
    <citation type="journal article" date="2019" name="Sci. Data">
        <title>Hybrid genome assembly and annotation of Danionella translucida.</title>
        <authorList>
            <person name="Kadobianskyi M."/>
            <person name="Schulze L."/>
            <person name="Schuelke M."/>
            <person name="Judkewitz B."/>
        </authorList>
    </citation>
    <scope>NUCLEOTIDE SEQUENCE [LARGE SCALE GENOMIC DNA]</scope>
    <source>
        <strain evidence="8 9">Bolton</strain>
    </source>
</reference>
<dbReference type="GO" id="GO:0005737">
    <property type="term" value="C:cytoplasm"/>
    <property type="evidence" value="ECO:0007669"/>
    <property type="project" value="TreeGrafter"/>
</dbReference>
<dbReference type="PROSITE" id="PS50176">
    <property type="entry name" value="ARM_REPEAT"/>
    <property type="match status" value="3"/>
</dbReference>
<evidence type="ECO:0000256" key="3">
    <source>
        <dbReference type="ARBA" id="ARBA00022737"/>
    </source>
</evidence>
<feature type="region of interest" description="Disordered" evidence="7">
    <location>
        <begin position="680"/>
        <end position="701"/>
    </location>
</feature>
<dbReference type="InterPro" id="IPR016024">
    <property type="entry name" value="ARM-type_fold"/>
</dbReference>
<gene>
    <name evidence="8" type="ORF">DNTS_032309</name>
</gene>
<dbReference type="SMART" id="SM00185">
    <property type="entry name" value="ARM"/>
    <property type="match status" value="6"/>
</dbReference>
<comment type="similarity">
    <text evidence="2">Belongs to the beta-catenin family.</text>
</comment>
<dbReference type="SUPFAM" id="SSF48371">
    <property type="entry name" value="ARM repeat"/>
    <property type="match status" value="1"/>
</dbReference>
<comment type="caution">
    <text evidence="8">The sequence shown here is derived from an EMBL/GenBank/DDBJ whole genome shotgun (WGS) entry which is preliminary data.</text>
</comment>
<evidence type="ECO:0000256" key="4">
    <source>
        <dbReference type="ARBA" id="ARBA00022889"/>
    </source>
</evidence>
<evidence type="ECO:0000256" key="5">
    <source>
        <dbReference type="ARBA" id="ARBA00022949"/>
    </source>
</evidence>
<feature type="region of interest" description="Disordered" evidence="7">
    <location>
        <begin position="119"/>
        <end position="161"/>
    </location>
</feature>
<feature type="compositionally biased region" description="Basic and acidic residues" evidence="7">
    <location>
        <begin position="19"/>
        <end position="36"/>
    </location>
</feature>
<evidence type="ECO:0000256" key="7">
    <source>
        <dbReference type="SAM" id="MobiDB-lite"/>
    </source>
</evidence>
<dbReference type="Gene3D" id="1.25.10.10">
    <property type="entry name" value="Leucine-rich Repeat Variant"/>
    <property type="match status" value="1"/>
</dbReference>
<dbReference type="InterPro" id="IPR000225">
    <property type="entry name" value="Armadillo"/>
</dbReference>
<dbReference type="STRING" id="623744.A0A553PRA9"/>
<feature type="region of interest" description="Disordered" evidence="7">
    <location>
        <begin position="1"/>
        <end position="101"/>
    </location>
</feature>
<keyword evidence="4" id="KW-0130">Cell adhesion</keyword>
<dbReference type="PANTHER" id="PTHR10372">
    <property type="entry name" value="PLAKOPHILLIN-RELATED"/>
    <property type="match status" value="1"/>
</dbReference>
<feature type="repeat" description="ARM" evidence="6">
    <location>
        <begin position="472"/>
        <end position="500"/>
    </location>
</feature>
<dbReference type="GO" id="GO:0005886">
    <property type="term" value="C:plasma membrane"/>
    <property type="evidence" value="ECO:0007669"/>
    <property type="project" value="TreeGrafter"/>
</dbReference>
<feature type="region of interest" description="Disordered" evidence="7">
    <location>
        <begin position="899"/>
        <end position="938"/>
    </location>
</feature>
<comment type="subcellular location">
    <subcellularLocation>
        <location evidence="1">Cell junction</location>
    </subcellularLocation>
</comment>
<dbReference type="Proteomes" id="UP000316079">
    <property type="component" value="Unassembled WGS sequence"/>
</dbReference>
<protein>
    <recommendedName>
        <fullName evidence="10">Armadillo repeat-containing domain-containing protein</fullName>
    </recommendedName>
</protein>
<evidence type="ECO:0000256" key="2">
    <source>
        <dbReference type="ARBA" id="ARBA00005462"/>
    </source>
</evidence>
<feature type="repeat" description="ARM" evidence="6">
    <location>
        <begin position="515"/>
        <end position="558"/>
    </location>
</feature>
<feature type="compositionally biased region" description="Basic and acidic residues" evidence="7">
    <location>
        <begin position="688"/>
        <end position="701"/>
    </location>
</feature>
<dbReference type="GO" id="GO:0005634">
    <property type="term" value="C:nucleus"/>
    <property type="evidence" value="ECO:0007669"/>
    <property type="project" value="TreeGrafter"/>
</dbReference>
<accession>A0A553PRA9</accession>
<keyword evidence="3" id="KW-0677">Repeat</keyword>
<dbReference type="GO" id="GO:0098609">
    <property type="term" value="P:cell-cell adhesion"/>
    <property type="evidence" value="ECO:0007669"/>
    <property type="project" value="InterPro"/>
</dbReference>
<sequence length="1032" mass="114411">MEHTEGRENLTAQELSAQETREQTEEDFHHSKDPDSRATSQLTETQSESSGLGSYKSSSSPDSESNPLSSCSSSEQIEPSVSKEDSSEELGNSQTLCPEVNNVDQVEFPNLFVVKEEAHADPLVNSHPRKKEEPLSKINDTLESSKEHSGTSPSPDAMNDEVHKVTDNTTKTCESIGEQEHTVIPTVSDPTITSSLEKVEVHEVILPFPSLTENIDSGKVKTDEADPVHPVSTETEKLLDNTSPPHVTNKPFPNSSVTFDHRQPEAHIVSPSHPYPTLSSDPKNQSDEHHVEVFQSDTNVTFDPGKPDPRALTTLYSTLPAHSAPFLHQGLQYHPCFLNRSYVPENCYTLPRHRERGISSIPEPGGNDLCLGVPMSGIHMQHMRAALDLNVDGALSHAYLQELFGSVVPHKRSSLLSLDGVRQDPRWRDPNLREVISMLRHPLDRVKANAAAYLQHLSFGNERLKQEVRALGGVPVLVGLLEHPRAEVHCKACGALRNLSYGQDCANKLAIRDADGIEALLRLLKRSRDADVRELVTGTLWNLSSHEPLKMAVIIQGLQTLTEEIIIPHSGLRSDPNHPNQPGEPEWTTVFKNTSGCLRNVSSDGAEARQKLRDCEGLSVENCVCILRNLSYHVHKEVPGAEKLQLQAANHTMRSGLQAPNHNARSGHCKRDKHDCFGGLSTKGKRHGASEKKSGTMDLTKRNPATRGLELLYQPGVVRLYLSLLKLSQNQNTLEAAAGAMQNLSAGHWAWSSFIRVTVRKEKALPVLVELLHSEADKVVRAVAIALRNLAIDHKNKELIGSLAMRDLLGNMPCGQQRPSRNLESETVLAILNTILESISGSLENARLLIQAQGVHTLLALSNSSQSQRETKAASHILQAVWSYKELRHTLLKAGWNKTHFKPPVSSQPKKQKSTKHGNEDITLPLMEKNQDSYSSVEQAERSTDVCHIIERETQQGLNDKRLFLRSSRPAVGLVERTPQPLDSWWDDSFSNFRETGLQHNSSLKSKERNMTLVIELISPAVIPVHFHTNKL</sequence>
<name>A0A553PRA9_9TELE</name>
<organism evidence="8 9">
    <name type="scientific">Danionella cerebrum</name>
    <dbReference type="NCBI Taxonomy" id="2873325"/>
    <lineage>
        <taxon>Eukaryota</taxon>
        <taxon>Metazoa</taxon>
        <taxon>Chordata</taxon>
        <taxon>Craniata</taxon>
        <taxon>Vertebrata</taxon>
        <taxon>Euteleostomi</taxon>
        <taxon>Actinopterygii</taxon>
        <taxon>Neopterygii</taxon>
        <taxon>Teleostei</taxon>
        <taxon>Ostariophysi</taxon>
        <taxon>Cypriniformes</taxon>
        <taxon>Danionidae</taxon>
        <taxon>Danioninae</taxon>
        <taxon>Danionella</taxon>
    </lineage>
</organism>
<evidence type="ECO:0008006" key="10">
    <source>
        <dbReference type="Google" id="ProtNLM"/>
    </source>
</evidence>
<evidence type="ECO:0000256" key="1">
    <source>
        <dbReference type="ARBA" id="ARBA00004282"/>
    </source>
</evidence>
<dbReference type="EMBL" id="SRMA01026651">
    <property type="protein sequence ID" value="TRY80219.1"/>
    <property type="molecule type" value="Genomic_DNA"/>
</dbReference>
<keyword evidence="9" id="KW-1185">Reference proteome</keyword>
<dbReference type="PANTHER" id="PTHR10372:SF27">
    <property type="entry name" value="ADHERENS JUNCTION PROTEIN P120"/>
    <property type="match status" value="1"/>
</dbReference>
<evidence type="ECO:0000256" key="6">
    <source>
        <dbReference type="PROSITE-ProRule" id="PRU00259"/>
    </source>
</evidence>
<feature type="compositionally biased region" description="Low complexity" evidence="7">
    <location>
        <begin position="39"/>
        <end position="80"/>
    </location>
</feature>